<dbReference type="EMBL" id="AMZH03009403">
    <property type="protein sequence ID" value="RRT56935.1"/>
    <property type="molecule type" value="Genomic_DNA"/>
</dbReference>
<feature type="region of interest" description="Disordered" evidence="1">
    <location>
        <begin position="38"/>
        <end position="107"/>
    </location>
</feature>
<dbReference type="PANTHER" id="PTHR34200">
    <property type="entry name" value="DENTIN SIALOPHOSPHOPROTEIN-LIKE ISOFORM X1"/>
    <property type="match status" value="1"/>
</dbReference>
<keyword evidence="2" id="KW-0812">Transmembrane</keyword>
<keyword evidence="3" id="KW-0732">Signal</keyword>
<feature type="compositionally biased region" description="Basic and acidic residues" evidence="1">
    <location>
        <begin position="38"/>
        <end position="73"/>
    </location>
</feature>
<dbReference type="PANTHER" id="PTHR34200:SF8">
    <property type="entry name" value="TRANSMEMBRANE PROTEIN"/>
    <property type="match status" value="1"/>
</dbReference>
<feature type="transmembrane region" description="Helical" evidence="2">
    <location>
        <begin position="251"/>
        <end position="270"/>
    </location>
</feature>
<sequence>MKKGACILLVALLSLVLRGVDRCAAAVEVDRPRLNNAGEERKSDELGKRPLHETKKHHDTDIKGSSNETKDNPLEVPNVKDASGNQSLDSGSNPNTPPLEDSPVEGCDPSNRCIDEKNKFVACLRVPGKALLLLVLFPLLPTFVFSLPDSLYLSLLIENRGTKALDVKIVAPDFVSPERTSVKLQAKRNVEVYPSSIPIMQVKVFVKDGANDTTIILNADDGNCSLNLRNMIPTSVRSETSRYLSFPARTLSISMFLGVVVSAAAAWLCIRLWRTYGRSIPSYQKVDMVLPVSTGGSKETDEADGWDNSWGDDWDDEAPKTPQLVSTPSSKGLASRRLNKDGWKD</sequence>
<dbReference type="InterPro" id="IPR055780">
    <property type="entry name" value="DUF7356"/>
</dbReference>
<evidence type="ECO:0000256" key="3">
    <source>
        <dbReference type="SAM" id="SignalP"/>
    </source>
</evidence>
<evidence type="ECO:0000256" key="2">
    <source>
        <dbReference type="SAM" id="Phobius"/>
    </source>
</evidence>
<comment type="caution">
    <text evidence="5">The sequence shown here is derived from an EMBL/GenBank/DDBJ whole genome shotgun (WGS) entry which is preliminary data.</text>
</comment>
<feature type="signal peptide" evidence="3">
    <location>
        <begin position="1"/>
        <end position="26"/>
    </location>
</feature>
<dbReference type="Pfam" id="PF24053">
    <property type="entry name" value="DUF7356"/>
    <property type="match status" value="1"/>
</dbReference>
<reference evidence="5 6" key="1">
    <citation type="journal article" date="2014" name="Agronomy (Basel)">
        <title>A Draft Genome Sequence for Ensete ventricosum, the Drought-Tolerant Tree Against Hunger.</title>
        <authorList>
            <person name="Harrison J."/>
            <person name="Moore K.A."/>
            <person name="Paszkiewicz K."/>
            <person name="Jones T."/>
            <person name="Grant M."/>
            <person name="Ambacheew D."/>
            <person name="Muzemil S."/>
            <person name="Studholme D.J."/>
        </authorList>
    </citation>
    <scope>NUCLEOTIDE SEQUENCE [LARGE SCALE GENOMIC DNA]</scope>
</reference>
<keyword evidence="2" id="KW-1133">Transmembrane helix</keyword>
<dbReference type="AlphaFoldDB" id="A0A426YYY4"/>
<gene>
    <name evidence="5" type="ORF">B296_00010032</name>
</gene>
<proteinExistence type="predicted"/>
<organism evidence="5 6">
    <name type="scientific">Ensete ventricosum</name>
    <name type="common">Abyssinian banana</name>
    <name type="synonym">Musa ensete</name>
    <dbReference type="NCBI Taxonomy" id="4639"/>
    <lineage>
        <taxon>Eukaryota</taxon>
        <taxon>Viridiplantae</taxon>
        <taxon>Streptophyta</taxon>
        <taxon>Embryophyta</taxon>
        <taxon>Tracheophyta</taxon>
        <taxon>Spermatophyta</taxon>
        <taxon>Magnoliopsida</taxon>
        <taxon>Liliopsida</taxon>
        <taxon>Zingiberales</taxon>
        <taxon>Musaceae</taxon>
        <taxon>Ensete</taxon>
    </lineage>
</organism>
<accession>A0A426YYY4</accession>
<feature type="compositionally biased region" description="Acidic residues" evidence="1">
    <location>
        <begin position="301"/>
        <end position="316"/>
    </location>
</feature>
<evidence type="ECO:0000256" key="1">
    <source>
        <dbReference type="SAM" id="MobiDB-lite"/>
    </source>
</evidence>
<feature type="chain" id="PRO_5019511845" description="DUF7356 domain-containing protein" evidence="3">
    <location>
        <begin position="27"/>
        <end position="345"/>
    </location>
</feature>
<feature type="compositionally biased region" description="Polar residues" evidence="1">
    <location>
        <begin position="83"/>
        <end position="94"/>
    </location>
</feature>
<protein>
    <recommendedName>
        <fullName evidence="4">DUF7356 domain-containing protein</fullName>
    </recommendedName>
</protein>
<evidence type="ECO:0000259" key="4">
    <source>
        <dbReference type="Pfam" id="PF24053"/>
    </source>
</evidence>
<evidence type="ECO:0000313" key="5">
    <source>
        <dbReference type="EMBL" id="RRT56935.1"/>
    </source>
</evidence>
<feature type="domain" description="DUF7356" evidence="4">
    <location>
        <begin position="101"/>
        <end position="231"/>
    </location>
</feature>
<keyword evidence="2" id="KW-0472">Membrane</keyword>
<dbReference type="Proteomes" id="UP000287651">
    <property type="component" value="Unassembled WGS sequence"/>
</dbReference>
<name>A0A426YYY4_ENSVE</name>
<evidence type="ECO:0000313" key="6">
    <source>
        <dbReference type="Proteomes" id="UP000287651"/>
    </source>
</evidence>
<feature type="compositionally biased region" description="Polar residues" evidence="1">
    <location>
        <begin position="323"/>
        <end position="332"/>
    </location>
</feature>
<feature type="region of interest" description="Disordered" evidence="1">
    <location>
        <begin position="294"/>
        <end position="345"/>
    </location>
</feature>